<accession>A0A8S1HG99</accession>
<keyword evidence="4" id="KW-1185">Reference proteome</keyword>
<feature type="compositionally biased region" description="Low complexity" evidence="1">
    <location>
        <begin position="269"/>
        <end position="292"/>
    </location>
</feature>
<evidence type="ECO:0000313" key="3">
    <source>
        <dbReference type="EMBL" id="CAD6195666.1"/>
    </source>
</evidence>
<evidence type="ECO:0000259" key="2">
    <source>
        <dbReference type="Pfam" id="PF23626"/>
    </source>
</evidence>
<sequence length="575" mass="65240">MEHNNCGGVTKKKDVGWELGKILRRPLIRTASTSTRMKTSPTMDRNPQSDTRRGFVMTQPSECHLIAHVNVQLSHSQPANPIQFLHGALSPCRPTPSPQKREGNPASPGRFLPPKSRQSFSYRFLSFYSYPFLKIKNHLEIFRRRPMRTLTTLTLALFWCFGVASGHAILENYERKLNKILQTSGTRTVKRYKCVEEYVTLDDDGVTVDSRRGAPFLTSRFPGGKLTQTTKPEHEYATSSIRRKPSKRTKPSKRRKYKASEVLPIDMIPSTSSSTTTTTTTTEEPTTSPTTSVPFEELDDADADRLIEQLYLNNVNDVPQTADVPPTYSTISEKTTATEPPKSALNPLKPQKVKKLHPEIRRAPPSTLSSAADSRDADDIEQDDEDSYERTKPKRVFPMSNAISDDEAYDYYEDVMYYRRPMSRRAYPPRLRRRRPLIIGDSSSDADKHNHVTHDLHPLRPMKRLRHQRRIKPYRPRSHDAAPITTTDMYPPPIPQTPPASQALPPISDAAPVQEMQEATPESCAKIGVLAKRFGITDVSTWARSNCSFLQMYAPNASCALIYHFIDSCHQKKFI</sequence>
<dbReference type="PANTHER" id="PTHR37435:SF2">
    <property type="entry name" value="GROUND-LIKE DOMAIN-CONTAINING PROTEIN"/>
    <property type="match status" value="1"/>
</dbReference>
<dbReference type="InterPro" id="IPR055352">
    <property type="entry name" value="CCD_aECM"/>
</dbReference>
<feature type="compositionally biased region" description="Acidic residues" evidence="1">
    <location>
        <begin position="376"/>
        <end position="387"/>
    </location>
</feature>
<dbReference type="Proteomes" id="UP000835052">
    <property type="component" value="Unassembled WGS sequence"/>
</dbReference>
<name>A0A8S1HG99_9PELO</name>
<feature type="domain" description="aECM cysteine-cradle" evidence="2">
    <location>
        <begin position="520"/>
        <end position="573"/>
    </location>
</feature>
<dbReference type="Pfam" id="PF23626">
    <property type="entry name" value="CCD_aECM"/>
    <property type="match status" value="1"/>
</dbReference>
<feature type="region of interest" description="Disordered" evidence="1">
    <location>
        <begin position="86"/>
        <end position="114"/>
    </location>
</feature>
<gene>
    <name evidence="3" type="ORF">CAUJ_LOCUS11585</name>
</gene>
<feature type="region of interest" description="Disordered" evidence="1">
    <location>
        <begin position="317"/>
        <end position="392"/>
    </location>
</feature>
<reference evidence="3" key="1">
    <citation type="submission" date="2020-10" db="EMBL/GenBank/DDBJ databases">
        <authorList>
            <person name="Kikuchi T."/>
        </authorList>
    </citation>
    <scope>NUCLEOTIDE SEQUENCE</scope>
    <source>
        <strain evidence="3">NKZ352</strain>
    </source>
</reference>
<comment type="caution">
    <text evidence="3">The sequence shown here is derived from an EMBL/GenBank/DDBJ whole genome shotgun (WGS) entry which is preliminary data.</text>
</comment>
<feature type="compositionally biased region" description="Polar residues" evidence="1">
    <location>
        <begin position="327"/>
        <end position="338"/>
    </location>
</feature>
<dbReference type="PANTHER" id="PTHR37435">
    <property type="entry name" value="PROTEIN CBG14344"/>
    <property type="match status" value="1"/>
</dbReference>
<dbReference type="OrthoDB" id="5861617at2759"/>
<feature type="compositionally biased region" description="Basic residues" evidence="1">
    <location>
        <begin position="241"/>
        <end position="257"/>
    </location>
</feature>
<evidence type="ECO:0000256" key="1">
    <source>
        <dbReference type="SAM" id="MobiDB-lite"/>
    </source>
</evidence>
<evidence type="ECO:0000313" key="4">
    <source>
        <dbReference type="Proteomes" id="UP000835052"/>
    </source>
</evidence>
<protein>
    <recommendedName>
        <fullName evidence="2">aECM cysteine-cradle domain-containing protein</fullName>
    </recommendedName>
</protein>
<proteinExistence type="predicted"/>
<dbReference type="EMBL" id="CAJGYM010000058">
    <property type="protein sequence ID" value="CAD6195666.1"/>
    <property type="molecule type" value="Genomic_DNA"/>
</dbReference>
<organism evidence="3 4">
    <name type="scientific">Caenorhabditis auriculariae</name>
    <dbReference type="NCBI Taxonomy" id="2777116"/>
    <lineage>
        <taxon>Eukaryota</taxon>
        <taxon>Metazoa</taxon>
        <taxon>Ecdysozoa</taxon>
        <taxon>Nematoda</taxon>
        <taxon>Chromadorea</taxon>
        <taxon>Rhabditida</taxon>
        <taxon>Rhabditina</taxon>
        <taxon>Rhabditomorpha</taxon>
        <taxon>Rhabditoidea</taxon>
        <taxon>Rhabditidae</taxon>
        <taxon>Peloderinae</taxon>
        <taxon>Caenorhabditis</taxon>
    </lineage>
</organism>
<feature type="region of interest" description="Disordered" evidence="1">
    <location>
        <begin position="219"/>
        <end position="295"/>
    </location>
</feature>
<dbReference type="AlphaFoldDB" id="A0A8S1HG99"/>